<dbReference type="AlphaFoldDB" id="A0A242NRF7"/>
<sequence length="389" mass="42894">MKVSRFSANVGQAINKVNQYAIDKKHIVGSVVMVAKEGQIIYQQASGYADKEQKSTMQVDSQFLLSSVTKPIVSAAALCLAEKGLLKLDSPVTDYLPYFTPKLENDQQPVITLHHLLTHSAGLKYRFCEPHGEGIYNTLQISDGFDQIATDLDENLHRLSKAPLLFAPGTNWCYSLALDVLGGVLTAVTQQPLEEIIKTTITIPLNMANTGFTIPDNNQLVTHYYNALPEPLPMPSPYFMQLDESWNNGIVSYDPKRIFNPKAYHSGGAGMVGTAPDFMQFLLSLTSINNDLSSNKLMDKMAKCYISSEYCTKGPGWGFGYGGAVLDDPILAQTPQSKGTIQWGGVYGHNWFYDPQQELAVVILTNTAIEGMLGHYPVKIRDAIYHCLA</sequence>
<evidence type="ECO:0000313" key="2">
    <source>
        <dbReference type="EMBL" id="OTQ48072.1"/>
    </source>
</evidence>
<reference evidence="2 3" key="1">
    <citation type="submission" date="2017-03" db="EMBL/GenBank/DDBJ databases">
        <title>Comparative genomics of honeybee gut symbionts reveal geographically distinct and subgroup specific antibiotic resistance.</title>
        <authorList>
            <person name="Ludvigsen J."/>
            <person name="Porcellato D."/>
            <person name="Labee-Lund T.M."/>
            <person name="Amdam G.V."/>
            <person name="Rudi K."/>
        </authorList>
    </citation>
    <scope>NUCLEOTIDE SEQUENCE [LARGE SCALE GENOMIC DNA]</scope>
    <source>
        <strain evidence="2 3">A-4-12</strain>
    </source>
</reference>
<dbReference type="Pfam" id="PF00144">
    <property type="entry name" value="Beta-lactamase"/>
    <property type="match status" value="1"/>
</dbReference>
<dbReference type="PANTHER" id="PTHR43283:SF3">
    <property type="entry name" value="BETA-LACTAMASE FAMILY PROTEIN (AFU_ORTHOLOGUE AFUA_5G07500)"/>
    <property type="match status" value="1"/>
</dbReference>
<name>A0A242NRF7_9GAMM</name>
<dbReference type="OrthoDB" id="9799367at2"/>
<dbReference type="EMBL" id="NASK01000104">
    <property type="protein sequence ID" value="OTQ48072.1"/>
    <property type="molecule type" value="Genomic_DNA"/>
</dbReference>
<accession>A0A242NRF7</accession>
<evidence type="ECO:0000313" key="3">
    <source>
        <dbReference type="Proteomes" id="UP000194968"/>
    </source>
</evidence>
<dbReference type="InterPro" id="IPR012338">
    <property type="entry name" value="Beta-lactam/transpept-like"/>
</dbReference>
<dbReference type="Proteomes" id="UP000194968">
    <property type="component" value="Unassembled WGS sequence"/>
</dbReference>
<protein>
    <recommendedName>
        <fullName evidence="1">Beta-lactamase-related domain-containing protein</fullName>
    </recommendedName>
</protein>
<dbReference type="InterPro" id="IPR050789">
    <property type="entry name" value="Diverse_Enzym_Activities"/>
</dbReference>
<dbReference type="SUPFAM" id="SSF56601">
    <property type="entry name" value="beta-lactamase/transpeptidase-like"/>
    <property type="match status" value="1"/>
</dbReference>
<dbReference type="Gene3D" id="3.40.710.10">
    <property type="entry name" value="DD-peptidase/beta-lactamase superfamily"/>
    <property type="match status" value="1"/>
</dbReference>
<dbReference type="InterPro" id="IPR001466">
    <property type="entry name" value="Beta-lactam-related"/>
</dbReference>
<proteinExistence type="predicted"/>
<feature type="domain" description="Beta-lactamase-related" evidence="1">
    <location>
        <begin position="23"/>
        <end position="368"/>
    </location>
</feature>
<dbReference type="PANTHER" id="PTHR43283">
    <property type="entry name" value="BETA-LACTAMASE-RELATED"/>
    <property type="match status" value="1"/>
</dbReference>
<evidence type="ECO:0000259" key="1">
    <source>
        <dbReference type="Pfam" id="PF00144"/>
    </source>
</evidence>
<comment type="caution">
    <text evidence="2">The sequence shown here is derived from an EMBL/GenBank/DDBJ whole genome shotgun (WGS) entry which is preliminary data.</text>
</comment>
<dbReference type="RefSeq" id="WP_086321175.1">
    <property type="nucleotide sequence ID" value="NZ_NASK01000104.1"/>
</dbReference>
<organism evidence="2 3">
    <name type="scientific">Gilliamella apis</name>
    <dbReference type="NCBI Taxonomy" id="1970738"/>
    <lineage>
        <taxon>Bacteria</taxon>
        <taxon>Pseudomonadati</taxon>
        <taxon>Pseudomonadota</taxon>
        <taxon>Gammaproteobacteria</taxon>
        <taxon>Orbales</taxon>
        <taxon>Orbaceae</taxon>
        <taxon>Gilliamella</taxon>
    </lineage>
</organism>
<gene>
    <name evidence="2" type="ORF">B6D06_11410</name>
</gene>